<keyword evidence="4" id="KW-0032">Aminotransferase</keyword>
<dbReference type="Pfam" id="PF00202">
    <property type="entry name" value="Aminotran_3"/>
    <property type="match status" value="1"/>
</dbReference>
<dbReference type="GO" id="GO:0030170">
    <property type="term" value="F:pyridoxal phosphate binding"/>
    <property type="evidence" value="ECO:0007669"/>
    <property type="project" value="InterPro"/>
</dbReference>
<comment type="caution">
    <text evidence="4">The sequence shown here is derived from an EMBL/GenBank/DDBJ whole genome shotgun (WGS) entry which is preliminary data.</text>
</comment>
<dbReference type="Gene3D" id="3.40.640.10">
    <property type="entry name" value="Type I PLP-dependent aspartate aminotransferase-like (Major domain)"/>
    <property type="match status" value="1"/>
</dbReference>
<name>A0A932HXT1_UNCTE</name>
<evidence type="ECO:0000256" key="1">
    <source>
        <dbReference type="ARBA" id="ARBA00001933"/>
    </source>
</evidence>
<dbReference type="InterPro" id="IPR015421">
    <property type="entry name" value="PyrdxlP-dep_Trfase_major"/>
</dbReference>
<dbReference type="InterPro" id="IPR015424">
    <property type="entry name" value="PyrdxlP-dep_Trfase"/>
</dbReference>
<comment type="similarity">
    <text evidence="3">Belongs to the class-III pyridoxal-phosphate-dependent aminotransferase family.</text>
</comment>
<proteinExistence type="inferred from homology"/>
<dbReference type="SUPFAM" id="SSF53383">
    <property type="entry name" value="PLP-dependent transferases"/>
    <property type="match status" value="1"/>
</dbReference>
<dbReference type="InterPro" id="IPR049704">
    <property type="entry name" value="Aminotrans_3_PPA_site"/>
</dbReference>
<dbReference type="GO" id="GO:0008483">
    <property type="term" value="F:transaminase activity"/>
    <property type="evidence" value="ECO:0007669"/>
    <property type="project" value="UniProtKB-KW"/>
</dbReference>
<dbReference type="PANTHER" id="PTHR43713:SF3">
    <property type="entry name" value="GLUTAMATE-1-SEMIALDEHYDE 2,1-AMINOMUTASE 1, CHLOROPLASTIC-RELATED"/>
    <property type="match status" value="1"/>
</dbReference>
<dbReference type="PANTHER" id="PTHR43713">
    <property type="entry name" value="GLUTAMATE-1-SEMIALDEHYDE 2,1-AMINOMUTASE"/>
    <property type="match status" value="1"/>
</dbReference>
<dbReference type="Gene3D" id="3.90.1150.10">
    <property type="entry name" value="Aspartate Aminotransferase, domain 1"/>
    <property type="match status" value="1"/>
</dbReference>
<evidence type="ECO:0000313" key="5">
    <source>
        <dbReference type="Proteomes" id="UP000782312"/>
    </source>
</evidence>
<sequence length="444" mass="47512">MTEAFERKRLASKALFERAKGTIAGGITSELRAAEPFPIFIERAEGSRKWDVDGNEYVDYCMGSAALLLGHAHPAVVKAVSDQAAKGTLYSALTELELRWADLVRELYPSAERVRFVGTGTEANILALRLARAFAGKPKVLRFEGHFHGWGDDTAVGVKIPWNEPPTHGLPPGVREATVVCPAESGAAARALEQDSAIGAIILEPSGASWGTVPLPAGFLKDLRALADKHRVPLIFDEVITGFRWSPGGAQASEGVKPDLTTLAKNLTGGLPGGAVAGREEILSLLDTSREYKGKKAGVFHRGTFNANPISAAAGVAALEIFRTGEPQRHADRLAARLREGMQRILRKSEVAGAVYGDSSTFHIFLGKGARGTIEGLSPVDLKGIPPRTVNALQRALRQRGVDLLSYTGGVTSSAHTDKDIEITLCAFDETVQELAEGRAIERL</sequence>
<dbReference type="PROSITE" id="PS00600">
    <property type="entry name" value="AA_TRANSFER_CLASS_3"/>
    <property type="match status" value="1"/>
</dbReference>
<keyword evidence="4" id="KW-0808">Transferase</keyword>
<comment type="cofactor">
    <cofactor evidence="1">
        <name>pyridoxal 5'-phosphate</name>
        <dbReference type="ChEBI" id="CHEBI:597326"/>
    </cofactor>
</comment>
<keyword evidence="2 3" id="KW-0663">Pyridoxal phosphate</keyword>
<dbReference type="Proteomes" id="UP000782312">
    <property type="component" value="Unassembled WGS sequence"/>
</dbReference>
<protein>
    <submittedName>
        <fullName evidence="4">Aspartate aminotransferase family protein</fullName>
    </submittedName>
</protein>
<gene>
    <name evidence="4" type="ORF">HYZ11_05270</name>
</gene>
<dbReference type="InterPro" id="IPR015422">
    <property type="entry name" value="PyrdxlP-dep_Trfase_small"/>
</dbReference>
<dbReference type="AlphaFoldDB" id="A0A932HXT1"/>
<dbReference type="CDD" id="cd00610">
    <property type="entry name" value="OAT_like"/>
    <property type="match status" value="1"/>
</dbReference>
<evidence type="ECO:0000256" key="2">
    <source>
        <dbReference type="ARBA" id="ARBA00022898"/>
    </source>
</evidence>
<evidence type="ECO:0000256" key="3">
    <source>
        <dbReference type="RuleBase" id="RU003560"/>
    </source>
</evidence>
<dbReference type="InterPro" id="IPR005814">
    <property type="entry name" value="Aminotrans_3"/>
</dbReference>
<organism evidence="4 5">
    <name type="scientific">Tectimicrobiota bacterium</name>
    <dbReference type="NCBI Taxonomy" id="2528274"/>
    <lineage>
        <taxon>Bacteria</taxon>
        <taxon>Pseudomonadati</taxon>
        <taxon>Nitrospinota/Tectimicrobiota group</taxon>
        <taxon>Candidatus Tectimicrobiota</taxon>
    </lineage>
</organism>
<reference evidence="4" key="1">
    <citation type="submission" date="2020-07" db="EMBL/GenBank/DDBJ databases">
        <title>Huge and variable diversity of episymbiotic CPR bacteria and DPANN archaea in groundwater ecosystems.</title>
        <authorList>
            <person name="He C.Y."/>
            <person name="Keren R."/>
            <person name="Whittaker M."/>
            <person name="Farag I.F."/>
            <person name="Doudna J."/>
            <person name="Cate J.H.D."/>
            <person name="Banfield J.F."/>
        </authorList>
    </citation>
    <scope>NUCLEOTIDE SEQUENCE</scope>
    <source>
        <strain evidence="4">NC_groundwater_763_Ag_S-0.2um_68_21</strain>
    </source>
</reference>
<accession>A0A932HXT1</accession>
<dbReference type="EMBL" id="JACPUR010000013">
    <property type="protein sequence ID" value="MBI3126998.1"/>
    <property type="molecule type" value="Genomic_DNA"/>
</dbReference>
<evidence type="ECO:0000313" key="4">
    <source>
        <dbReference type="EMBL" id="MBI3126998.1"/>
    </source>
</evidence>